<dbReference type="GO" id="GO:0043565">
    <property type="term" value="F:sequence-specific DNA binding"/>
    <property type="evidence" value="ECO:0007669"/>
    <property type="project" value="InterPro"/>
</dbReference>
<dbReference type="Proteomes" id="UP000472355">
    <property type="component" value="Unassembled WGS sequence"/>
</dbReference>
<proteinExistence type="predicted"/>
<dbReference type="PANTHER" id="PTHR47893:SF1">
    <property type="entry name" value="REGULATORY PROTEIN PCHR"/>
    <property type="match status" value="1"/>
</dbReference>
<evidence type="ECO:0000256" key="1">
    <source>
        <dbReference type="ARBA" id="ARBA00023015"/>
    </source>
</evidence>
<dbReference type="EMBL" id="SWOV01000003">
    <property type="protein sequence ID" value="NFF86657.1"/>
    <property type="molecule type" value="Genomic_DNA"/>
</dbReference>
<evidence type="ECO:0000313" key="8">
    <source>
        <dbReference type="Proteomes" id="UP000473681"/>
    </source>
</evidence>
<reference evidence="4 7" key="1">
    <citation type="submission" date="2019-02" db="EMBL/GenBank/DDBJ databases">
        <title>Genome sequencing of Clostridium botulinum clinical isolates.</title>
        <authorList>
            <person name="Brunt J."/>
            <person name="Van Vliet A.H.M."/>
            <person name="Stringer S.C."/>
            <person name="Grant K.A."/>
            <person name="Carter A.C."/>
            <person name="Peck M.W."/>
        </authorList>
    </citation>
    <scope>NUCLEOTIDE SEQUENCE [LARGE SCALE GENOMIC DNA]</scope>
    <source>
        <strain evidence="4 7">H113700579</strain>
    </source>
</reference>
<dbReference type="RefSeq" id="WP_053341679.1">
    <property type="nucleotide sequence ID" value="NZ_JACBEK010000004.1"/>
</dbReference>
<dbReference type="Proteomes" id="UP000476820">
    <property type="component" value="Unassembled WGS sequence"/>
</dbReference>
<evidence type="ECO:0000313" key="5">
    <source>
        <dbReference type="EMBL" id="NFF86657.1"/>
    </source>
</evidence>
<dbReference type="EMBL" id="SWVK01000008">
    <property type="protein sequence ID" value="NFN34927.1"/>
    <property type="molecule type" value="Genomic_DNA"/>
</dbReference>
<dbReference type="InterPro" id="IPR053142">
    <property type="entry name" value="PchR_regulatory_protein"/>
</dbReference>
<evidence type="ECO:0000313" key="7">
    <source>
        <dbReference type="Proteomes" id="UP000472355"/>
    </source>
</evidence>
<evidence type="ECO:0000313" key="4">
    <source>
        <dbReference type="EMBL" id="NFA42935.1"/>
    </source>
</evidence>
<dbReference type="Pfam" id="PF12833">
    <property type="entry name" value="HTH_18"/>
    <property type="match status" value="1"/>
</dbReference>
<dbReference type="SMART" id="SM00342">
    <property type="entry name" value="HTH_ARAC"/>
    <property type="match status" value="1"/>
</dbReference>
<evidence type="ECO:0000256" key="2">
    <source>
        <dbReference type="ARBA" id="ARBA00023163"/>
    </source>
</evidence>
<keyword evidence="2" id="KW-0804">Transcription</keyword>
<evidence type="ECO:0000313" key="9">
    <source>
        <dbReference type="Proteomes" id="UP000476820"/>
    </source>
</evidence>
<name>A0A0L9YCW2_CLOBO</name>
<gene>
    <name evidence="4" type="ORF">EXM65_10195</name>
    <name evidence="5" type="ORF">FC774_01865</name>
    <name evidence="6" type="ORF">FDB51_07220</name>
</gene>
<dbReference type="InterPro" id="IPR018060">
    <property type="entry name" value="HTH_AraC"/>
</dbReference>
<dbReference type="PANTHER" id="PTHR47893">
    <property type="entry name" value="REGULATORY PROTEIN PCHR"/>
    <property type="match status" value="1"/>
</dbReference>
<dbReference type="OrthoDB" id="9772607at2"/>
<evidence type="ECO:0000259" key="3">
    <source>
        <dbReference type="PROSITE" id="PS01124"/>
    </source>
</evidence>
<dbReference type="Proteomes" id="UP000473681">
    <property type="component" value="Unassembled WGS sequence"/>
</dbReference>
<dbReference type="PROSITE" id="PS01124">
    <property type="entry name" value="HTH_ARAC_FAMILY_2"/>
    <property type="match status" value="1"/>
</dbReference>
<dbReference type="Gene3D" id="1.10.10.60">
    <property type="entry name" value="Homeodomain-like"/>
    <property type="match status" value="2"/>
</dbReference>
<sequence>MWLDDKVDLGKNIKSIKNDDNCTTYIMTEKSGKGSMKAYNVFPGIVIMYNNFNMSECHSSLNTDSDIFCIEHCKRGRIEWEFKDEQYMYLGAGDFQVNKHDYNIESFQFPLHTYSGITISCYLDEASNSINKLLDGFSIDLRNLKNKFCQDENLFIMRADKSIEHIFSELYTVPESIRDNYFKIKVLELLLFLDALEIPKNKDEKHYLYRNQVEKVKKIKEFITSNLDKHFTINELSEKFSMSLTSMKTCFKIVYGMSIYSYIRSYKMNIAAKMISDGKENISIISGKMGYDNSSKFAAAFKLIIGKSPQEYRKSFV</sequence>
<evidence type="ECO:0000313" key="6">
    <source>
        <dbReference type="EMBL" id="NFN34927.1"/>
    </source>
</evidence>
<comment type="caution">
    <text evidence="4">The sequence shown here is derived from an EMBL/GenBank/DDBJ whole genome shotgun (WGS) entry which is preliminary data.</text>
</comment>
<dbReference type="EMBL" id="SGKU01000026">
    <property type="protein sequence ID" value="NFA42935.1"/>
    <property type="molecule type" value="Genomic_DNA"/>
</dbReference>
<feature type="domain" description="HTH araC/xylS-type" evidence="3">
    <location>
        <begin position="217"/>
        <end position="315"/>
    </location>
</feature>
<organism evidence="4 7">
    <name type="scientific">Clostridium botulinum</name>
    <dbReference type="NCBI Taxonomy" id="1491"/>
    <lineage>
        <taxon>Bacteria</taxon>
        <taxon>Bacillati</taxon>
        <taxon>Bacillota</taxon>
        <taxon>Clostridia</taxon>
        <taxon>Eubacteriales</taxon>
        <taxon>Clostridiaceae</taxon>
        <taxon>Clostridium</taxon>
    </lineage>
</organism>
<accession>A0A0L9YCW2</accession>
<reference evidence="8 9" key="2">
    <citation type="submission" date="2019-04" db="EMBL/GenBank/DDBJ databases">
        <title>Genome sequencing of Clostridium botulinum Groups I-IV and Clostridium butyricum.</title>
        <authorList>
            <person name="Brunt J."/>
            <person name="Van Vliet A.H.M."/>
            <person name="Stringer S.C."/>
            <person name="Carter A.T."/>
            <person name="Peck M.W."/>
        </authorList>
    </citation>
    <scope>NUCLEOTIDE SEQUENCE [LARGE SCALE GENOMIC DNA]</scope>
    <source>
        <strain evidence="5 9">1605</strain>
        <strain evidence="6 8">CB-K-33E</strain>
    </source>
</reference>
<keyword evidence="1" id="KW-0805">Transcription regulation</keyword>
<dbReference type="InterPro" id="IPR009057">
    <property type="entry name" value="Homeodomain-like_sf"/>
</dbReference>
<dbReference type="GO" id="GO:0003700">
    <property type="term" value="F:DNA-binding transcription factor activity"/>
    <property type="evidence" value="ECO:0007669"/>
    <property type="project" value="InterPro"/>
</dbReference>
<protein>
    <submittedName>
        <fullName evidence="4">AraC family transcriptional regulator</fullName>
    </submittedName>
    <submittedName>
        <fullName evidence="5">Helix-turn-helix transcriptional regulator</fullName>
    </submittedName>
</protein>
<dbReference type="SUPFAM" id="SSF46689">
    <property type="entry name" value="Homeodomain-like"/>
    <property type="match status" value="2"/>
</dbReference>
<dbReference type="AlphaFoldDB" id="A0A0L9YCW2"/>